<dbReference type="Pfam" id="PF00881">
    <property type="entry name" value="Nitroreductase"/>
    <property type="match status" value="1"/>
</dbReference>
<dbReference type="SUPFAM" id="SSF55469">
    <property type="entry name" value="FMN-dependent nitroreductase-like"/>
    <property type="match status" value="1"/>
</dbReference>
<dbReference type="EMBL" id="JASCTH010000027">
    <property type="protein sequence ID" value="MDI6103768.1"/>
    <property type="molecule type" value="Genomic_DNA"/>
</dbReference>
<name>A0ABT6WVK0_9ACTN</name>
<evidence type="ECO:0000256" key="1">
    <source>
        <dbReference type="ARBA" id="ARBA00007118"/>
    </source>
</evidence>
<dbReference type="Proteomes" id="UP001241758">
    <property type="component" value="Unassembled WGS sequence"/>
</dbReference>
<comment type="caution">
    <text evidence="4">The sequence shown here is derived from an EMBL/GenBank/DDBJ whole genome shotgun (WGS) entry which is preliminary data.</text>
</comment>
<dbReference type="CDD" id="cd02138">
    <property type="entry name" value="TdsD-like"/>
    <property type="match status" value="1"/>
</dbReference>
<dbReference type="InterPro" id="IPR029479">
    <property type="entry name" value="Nitroreductase"/>
</dbReference>
<dbReference type="RefSeq" id="WP_282764990.1">
    <property type="nucleotide sequence ID" value="NZ_JASCTH010000027.1"/>
</dbReference>
<evidence type="ECO:0000256" key="2">
    <source>
        <dbReference type="ARBA" id="ARBA00023002"/>
    </source>
</evidence>
<sequence>MIAAKTAATAVPLHPLLAERWSPRGFDRTHVLSDDALTALLEAARWAPSANNSQPWRFLPARRGETTFDRLHAALVEGNQTWAVTASALLLVAAQTVDDAGRARPWALYDAGQAVASLVMQAQHHGLAAHQMGGFDPTAITAAFGLDPSVQPVVVLALGRLDPTAALPSPLAAREHAPRTRMPLDDLLLPPTPALTTAA</sequence>
<reference evidence="4 5" key="1">
    <citation type="submission" date="2023-05" db="EMBL/GenBank/DDBJ databases">
        <title>Actinoplanes sp. NEAU-A12 genome sequencing.</title>
        <authorList>
            <person name="Wang Z.-S."/>
        </authorList>
    </citation>
    <scope>NUCLEOTIDE SEQUENCE [LARGE SCALE GENOMIC DNA]</scope>
    <source>
        <strain evidence="4 5">NEAU-A12</strain>
    </source>
</reference>
<dbReference type="InterPro" id="IPR000415">
    <property type="entry name" value="Nitroreductase-like"/>
</dbReference>
<evidence type="ECO:0000313" key="4">
    <source>
        <dbReference type="EMBL" id="MDI6103768.1"/>
    </source>
</evidence>
<gene>
    <name evidence="4" type="ORF">QLQ12_34655</name>
</gene>
<protein>
    <submittedName>
        <fullName evidence="4">Nitroreductase family protein</fullName>
    </submittedName>
</protein>
<feature type="domain" description="Nitroreductase" evidence="3">
    <location>
        <begin position="18"/>
        <end position="77"/>
    </location>
</feature>
<dbReference type="Gene3D" id="3.40.109.10">
    <property type="entry name" value="NADH Oxidase"/>
    <property type="match status" value="1"/>
</dbReference>
<organism evidence="4 5">
    <name type="scientific">Actinoplanes sandaracinus</name>
    <dbReference type="NCBI Taxonomy" id="3045177"/>
    <lineage>
        <taxon>Bacteria</taxon>
        <taxon>Bacillati</taxon>
        <taxon>Actinomycetota</taxon>
        <taxon>Actinomycetes</taxon>
        <taxon>Micromonosporales</taxon>
        <taxon>Micromonosporaceae</taxon>
        <taxon>Actinoplanes</taxon>
    </lineage>
</organism>
<accession>A0ABT6WVK0</accession>
<evidence type="ECO:0000313" key="5">
    <source>
        <dbReference type="Proteomes" id="UP001241758"/>
    </source>
</evidence>
<dbReference type="PANTHER" id="PTHR43673:SF10">
    <property type="entry name" value="NADH DEHYDROGENASE_NAD(P)H NITROREDUCTASE XCC3605-RELATED"/>
    <property type="match status" value="1"/>
</dbReference>
<comment type="similarity">
    <text evidence="1">Belongs to the nitroreductase family.</text>
</comment>
<evidence type="ECO:0000259" key="3">
    <source>
        <dbReference type="Pfam" id="PF00881"/>
    </source>
</evidence>
<proteinExistence type="inferred from homology"/>
<keyword evidence="2" id="KW-0560">Oxidoreductase</keyword>
<dbReference type="PANTHER" id="PTHR43673">
    <property type="entry name" value="NAD(P)H NITROREDUCTASE YDGI-RELATED"/>
    <property type="match status" value="1"/>
</dbReference>
<keyword evidence="5" id="KW-1185">Reference proteome</keyword>